<keyword evidence="2" id="KW-1185">Reference proteome</keyword>
<dbReference type="EMBL" id="JBBPBK010000001">
    <property type="protein sequence ID" value="KAK9292489.1"/>
    <property type="molecule type" value="Genomic_DNA"/>
</dbReference>
<gene>
    <name evidence="1" type="ORF">L1049_020462</name>
</gene>
<reference evidence="1 2" key="1">
    <citation type="journal article" date="2024" name="Plant J.">
        <title>Genome sequences and population genomics reveal climatic adaptation and genomic divergence between two closely related sweetgum species.</title>
        <authorList>
            <person name="Xu W.Q."/>
            <person name="Ren C.Q."/>
            <person name="Zhang X.Y."/>
            <person name="Comes H.P."/>
            <person name="Liu X.H."/>
            <person name="Li Y.G."/>
            <person name="Kettle C.J."/>
            <person name="Jalonen R."/>
            <person name="Gaisberger H."/>
            <person name="Ma Y.Z."/>
            <person name="Qiu Y.X."/>
        </authorList>
    </citation>
    <scope>NUCLEOTIDE SEQUENCE [LARGE SCALE GENOMIC DNA]</scope>
    <source>
        <strain evidence="1">Hangzhou</strain>
    </source>
</reference>
<dbReference type="PANTHER" id="PTHR33116">
    <property type="entry name" value="REVERSE TRANSCRIPTASE ZINC-BINDING DOMAIN-CONTAINING PROTEIN-RELATED-RELATED"/>
    <property type="match status" value="1"/>
</dbReference>
<organism evidence="1 2">
    <name type="scientific">Liquidambar formosana</name>
    <name type="common">Formosan gum</name>
    <dbReference type="NCBI Taxonomy" id="63359"/>
    <lineage>
        <taxon>Eukaryota</taxon>
        <taxon>Viridiplantae</taxon>
        <taxon>Streptophyta</taxon>
        <taxon>Embryophyta</taxon>
        <taxon>Tracheophyta</taxon>
        <taxon>Spermatophyta</taxon>
        <taxon>Magnoliopsida</taxon>
        <taxon>eudicotyledons</taxon>
        <taxon>Gunneridae</taxon>
        <taxon>Pentapetalae</taxon>
        <taxon>Saxifragales</taxon>
        <taxon>Altingiaceae</taxon>
        <taxon>Liquidambar</taxon>
    </lineage>
</organism>
<proteinExistence type="predicted"/>
<accession>A0AAP0SE04</accession>
<evidence type="ECO:0008006" key="3">
    <source>
        <dbReference type="Google" id="ProtNLM"/>
    </source>
</evidence>
<name>A0AAP0SE04_LIQFO</name>
<evidence type="ECO:0000313" key="1">
    <source>
        <dbReference type="EMBL" id="KAK9292489.1"/>
    </source>
</evidence>
<protein>
    <recommendedName>
        <fullName evidence="3">Reverse transcriptase</fullName>
    </recommendedName>
</protein>
<evidence type="ECO:0000313" key="2">
    <source>
        <dbReference type="Proteomes" id="UP001415857"/>
    </source>
</evidence>
<comment type="caution">
    <text evidence="1">The sequence shown here is derived from an EMBL/GenBank/DDBJ whole genome shotgun (WGS) entry which is preliminary data.</text>
</comment>
<dbReference type="AlphaFoldDB" id="A0AAP0SE04"/>
<sequence>MDSDLSGVERCVTDEMNASLMQDFHPLEVCEALFQMHPSKSPGPDGMSALFFQKGSPTISYLFFADDSLLFGKATKVEGRAIRDILSQYEVVSSQKVNLDKSSIFFSQNTAPNQQAILRDILSISQEGNHGKYLGLPTLIGKSKKEVFSILKERVWKKLQGWKEKLLSQAGKEVLIKAVAQAIPTYAMSCFKLPLALCEEMKAMISNFWWGQKASERKIHWLKWDLLCFSKKDGGLGFRDFSTFNNALLAKQVWRLFTNEDSLIFRLLKARYFPYCNLLSSCLGTNPSFS</sequence>
<dbReference type="Proteomes" id="UP001415857">
    <property type="component" value="Unassembled WGS sequence"/>
</dbReference>
<dbReference type="PANTHER" id="PTHR33116:SF86">
    <property type="entry name" value="REVERSE TRANSCRIPTASE DOMAIN-CONTAINING PROTEIN"/>
    <property type="match status" value="1"/>
</dbReference>